<dbReference type="Gene3D" id="3.40.50.12710">
    <property type="match status" value="1"/>
</dbReference>
<protein>
    <recommendedName>
        <fullName evidence="5">SAM-dependent methyltransferase</fullName>
    </recommendedName>
</protein>
<dbReference type="Proteomes" id="UP000789833">
    <property type="component" value="Unassembled WGS sequence"/>
</dbReference>
<organism evidence="3 4">
    <name type="scientific">Sutcliffiella rhizosphaerae</name>
    <dbReference type="NCBI Taxonomy" id="2880967"/>
    <lineage>
        <taxon>Bacteria</taxon>
        <taxon>Bacillati</taxon>
        <taxon>Bacillota</taxon>
        <taxon>Bacilli</taxon>
        <taxon>Bacillales</taxon>
        <taxon>Bacillaceae</taxon>
        <taxon>Sutcliffiella</taxon>
    </lineage>
</organism>
<keyword evidence="4" id="KW-1185">Reference proteome</keyword>
<comment type="caution">
    <text evidence="3">The sequence shown here is derived from an EMBL/GenBank/DDBJ whole genome shotgun (WGS) entry which is preliminary data.</text>
</comment>
<dbReference type="InterPro" id="IPR029063">
    <property type="entry name" value="SAM-dependent_MTases_sf"/>
</dbReference>
<evidence type="ECO:0000256" key="2">
    <source>
        <dbReference type="ARBA" id="ARBA00022679"/>
    </source>
</evidence>
<evidence type="ECO:0000313" key="3">
    <source>
        <dbReference type="EMBL" id="CAG9619290.1"/>
    </source>
</evidence>
<keyword evidence="1" id="KW-0489">Methyltransferase</keyword>
<dbReference type="EMBL" id="CAKJTJ010000001">
    <property type="protein sequence ID" value="CAG9619290.1"/>
    <property type="molecule type" value="Genomic_DNA"/>
</dbReference>
<dbReference type="InterPro" id="IPR003788">
    <property type="entry name" value="NDUFAF7"/>
</dbReference>
<evidence type="ECO:0000313" key="4">
    <source>
        <dbReference type="Proteomes" id="UP000789833"/>
    </source>
</evidence>
<dbReference type="RefSeq" id="WP_230499238.1">
    <property type="nucleotide sequence ID" value="NZ_CAKJTJ010000001.1"/>
</dbReference>
<dbReference type="SUPFAM" id="SSF53335">
    <property type="entry name" value="S-adenosyl-L-methionine-dependent methyltransferases"/>
    <property type="match status" value="1"/>
</dbReference>
<gene>
    <name evidence="3" type="ORF">BACCIP111883_00057</name>
</gene>
<reference evidence="3 4" key="1">
    <citation type="submission" date="2021-10" db="EMBL/GenBank/DDBJ databases">
        <authorList>
            <person name="Criscuolo A."/>
        </authorList>
    </citation>
    <scope>NUCLEOTIDE SEQUENCE [LARGE SCALE GENOMIC DNA]</scope>
    <source>
        <strain evidence="4">CIP 111883</strain>
    </source>
</reference>
<dbReference type="PANTHER" id="PTHR12049:SF7">
    <property type="entry name" value="PROTEIN ARGININE METHYLTRANSFERASE NDUFAF7, MITOCHONDRIAL"/>
    <property type="match status" value="1"/>
</dbReference>
<dbReference type="PANTHER" id="PTHR12049">
    <property type="entry name" value="PROTEIN ARGININE METHYLTRANSFERASE NDUFAF7, MITOCHONDRIAL"/>
    <property type="match status" value="1"/>
</dbReference>
<evidence type="ECO:0000256" key="1">
    <source>
        <dbReference type="ARBA" id="ARBA00022603"/>
    </source>
</evidence>
<name>A0ABM8YHV0_9BACI</name>
<sequence length="374" mass="43279">MGFNMLPYQLKEKIDASTDQKMNYAAYMQEVLYNPVNGYYMREKEKVGTKGDFLTSSNIHDIYGKVFAKLFVNYIYQTGIPPFFLEIGGGNGRFARHFLEEIRELDKQLYQSLTYYMIEASPYHLKLQEKEIPADAPIRYYRSLDEMPQHTFEGMIFSNELFDALPVHVIEKNGSDIVEVFVTLDSNEGLKEKKSPLQNKDIREYLTSNKLDLSEGQRVEVPLAMLEYASTVAEKLNRGSIITVDYGYRLAELSREELKTGSLRGYYQHSMIPNPLLHPYEMDLTTHVHLDSLEDAYSQKALTHICTKRQGEFLVKAGIMEYLQEHYNPNPFSEKSKRNRAIRSLIMDGSWSNSFYVLIHEKGADGWSKQIKSD</sequence>
<dbReference type="InterPro" id="IPR038375">
    <property type="entry name" value="NDUFAF7_sf"/>
</dbReference>
<dbReference type="Pfam" id="PF02636">
    <property type="entry name" value="Methyltransf_28"/>
    <property type="match status" value="1"/>
</dbReference>
<evidence type="ECO:0008006" key="5">
    <source>
        <dbReference type="Google" id="ProtNLM"/>
    </source>
</evidence>
<keyword evidence="2" id="KW-0808">Transferase</keyword>
<accession>A0ABM8YHV0</accession>
<proteinExistence type="predicted"/>